<evidence type="ECO:0000256" key="2">
    <source>
        <dbReference type="ARBA" id="ARBA00001954"/>
    </source>
</evidence>
<dbReference type="PRINTS" id="PR00372">
    <property type="entry name" value="FYWHYDRXLASE"/>
</dbReference>
<dbReference type="OrthoDB" id="983542at2759"/>
<dbReference type="Ensembl" id="ENSCAFT00040032247.1">
    <property type="protein sequence ID" value="ENSCAFP00040028043.1"/>
    <property type="gene ID" value="ENSCAFG00040017369.1"/>
</dbReference>
<evidence type="ECO:0000256" key="6">
    <source>
        <dbReference type="ARBA" id="ARBA00011995"/>
    </source>
</evidence>
<evidence type="ECO:0000256" key="16">
    <source>
        <dbReference type="ARBA" id="ARBA00058511"/>
    </source>
</evidence>
<dbReference type="Pfam" id="PF00351">
    <property type="entry name" value="Biopterin_H"/>
    <property type="match status" value="1"/>
</dbReference>
<evidence type="ECO:0000256" key="8">
    <source>
        <dbReference type="ARBA" id="ARBA00022533"/>
    </source>
</evidence>
<comment type="similarity">
    <text evidence="4">Belongs to the biopterin-dependent aromatic amino acid hydroxylase family.</text>
</comment>
<dbReference type="InterPro" id="IPR018301">
    <property type="entry name" value="ArAA_hydroxylase_Fe/CU_BS"/>
</dbReference>
<evidence type="ECO:0000256" key="7">
    <source>
        <dbReference type="ARBA" id="ARBA00020276"/>
    </source>
</evidence>
<evidence type="ECO:0000256" key="4">
    <source>
        <dbReference type="ARBA" id="ARBA00009712"/>
    </source>
</evidence>
<dbReference type="Pfam" id="PF01842">
    <property type="entry name" value="ACT"/>
    <property type="match status" value="1"/>
</dbReference>
<dbReference type="NCBIfam" id="TIGR01268">
    <property type="entry name" value="Phe4hydrox_tetr"/>
    <property type="match status" value="1"/>
</dbReference>
<dbReference type="Ensembl" id="ENSCAFT00030017445.1">
    <property type="protein sequence ID" value="ENSCAFP00030015233.1"/>
    <property type="gene ID" value="ENSCAFG00030009375.1"/>
</dbReference>
<evidence type="ECO:0000256" key="3">
    <source>
        <dbReference type="ARBA" id="ARBA00005088"/>
    </source>
</evidence>
<comment type="function">
    <text evidence="16">Catalyzes the hydroxylation of L-phenylalanine to L-tyrosine.</text>
</comment>
<feature type="binding site" evidence="17">
    <location>
        <position position="414"/>
    </location>
    <ligand>
        <name>Fe cation</name>
        <dbReference type="ChEBI" id="CHEBI:24875"/>
    </ligand>
</feature>
<comment type="catalytic activity">
    <reaction evidence="1">
        <text>(6R)-L-erythro-5,6,7,8-tetrahydrobiopterin + L-phenylalanine + O2 = (4aS,6R)-4a-hydroxy-L-erythro-5,6,7,8-tetrahydrobiopterin + L-tyrosine</text>
        <dbReference type="Rhea" id="RHEA:20273"/>
        <dbReference type="ChEBI" id="CHEBI:15379"/>
        <dbReference type="ChEBI" id="CHEBI:15642"/>
        <dbReference type="ChEBI" id="CHEBI:58095"/>
        <dbReference type="ChEBI" id="CHEBI:58315"/>
        <dbReference type="ChEBI" id="CHEBI:59560"/>
        <dbReference type="EC" id="1.14.16.1"/>
    </reaction>
</comment>
<accession>A0A8C0T0N4</accession>
<evidence type="ECO:0000313" key="24">
    <source>
        <dbReference type="Proteomes" id="UP000694542"/>
    </source>
</evidence>
<evidence type="ECO:0000256" key="14">
    <source>
        <dbReference type="ARBA" id="ARBA00023232"/>
    </source>
</evidence>
<feature type="binding site" evidence="17">
    <location>
        <position position="459"/>
    </location>
    <ligand>
        <name>Fe cation</name>
        <dbReference type="ChEBI" id="CHEBI:24875"/>
    </ligand>
</feature>
<evidence type="ECO:0000256" key="9">
    <source>
        <dbReference type="ARBA" id="ARBA00022553"/>
    </source>
</evidence>
<keyword evidence="11" id="KW-0560">Oxidoreductase</keyword>
<dbReference type="EC" id="1.14.16.1" evidence="6"/>
<evidence type="ECO:0000256" key="5">
    <source>
        <dbReference type="ARBA" id="ARBA00011839"/>
    </source>
</evidence>
<evidence type="ECO:0000256" key="1">
    <source>
        <dbReference type="ARBA" id="ARBA00001060"/>
    </source>
</evidence>
<dbReference type="InterPro" id="IPR045865">
    <property type="entry name" value="ACT-like_dom_sf"/>
</dbReference>
<keyword evidence="9" id="KW-0597">Phosphoprotein</keyword>
<dbReference type="CDD" id="cd04931">
    <property type="entry name" value="ACT_PAH"/>
    <property type="match status" value="1"/>
</dbReference>
<keyword evidence="13" id="KW-0503">Monooxygenase</keyword>
<dbReference type="GO" id="GO:0006559">
    <property type="term" value="P:L-phenylalanine catabolic process"/>
    <property type="evidence" value="ECO:0007669"/>
    <property type="project" value="UniProtKB-UniPathway"/>
</dbReference>
<dbReference type="InterPro" id="IPR002912">
    <property type="entry name" value="ACT_dom"/>
</dbReference>
<evidence type="ECO:0000256" key="17">
    <source>
        <dbReference type="PIRSR" id="PIRSR601273-2"/>
    </source>
</evidence>
<dbReference type="CDD" id="cd03347">
    <property type="entry name" value="eu_PheOH"/>
    <property type="match status" value="1"/>
</dbReference>
<dbReference type="InterPro" id="IPR041912">
    <property type="entry name" value="Euk_PheOH_cat"/>
</dbReference>
<keyword evidence="10 17" id="KW-0479">Metal-binding</keyword>
<dbReference type="PROSITE" id="PS00367">
    <property type="entry name" value="BH4_AAA_HYDROXYL_1"/>
    <property type="match status" value="1"/>
</dbReference>
<name>A0A8C0T0N4_CANLF</name>
<sequence length="581" mass="65061">MISCKACHLSRAEARSNALQRTHSPRPAVLGWPAPPNPGGCGEPQLRAELAARLGLPSRARSTLPSPRGGPSAALHPCVRTTPTGGRCHGHPWNLSSPPAPGLKPQQHVSPAELPATKAPAVGTRCTGAGMSAEVLEHRGSGSKLSDGQETSYIEDNSNQNGAISLIFSLKEEIGALAKVLRLFEENDINLTHIESRPSRLKKDEYEFFTYLDKRSMPVLGNIIKILRHDIGATVHELSRDKKKDTVPWFPRTIQELDRFANQILSYGAELDADHPGFKDPVYRARRKQFADIAYNYRHGQPIPQVEYTEEEKKTWGTVFRTLKSLYKTHACYEHNHIFPLLEKYCGFREDNIPQLEEVSQFLQTCTGFRLRPVAGLLSSRDFLGGLAFRVFHCTQYIRHGSKPMYTPEPDICHELLGHVPLFSDRSFAQFSQEIGLASLGAPDEYIEKLATIYWFTVEFGLCKQGDSIKAYGAGLLSSFGELQYCLSDKPKLLPLELEKTAIQEYTVTEFQPLYYVAESFNDAKEKVRNFAATIPRPFSVRYDPYTQRIEVLDNTQQLKILADSINSEVGILCSALQKIK</sequence>
<evidence type="ECO:0000256" key="11">
    <source>
        <dbReference type="ARBA" id="ARBA00023002"/>
    </source>
</evidence>
<dbReference type="PROSITE" id="PS51410">
    <property type="entry name" value="BH4_AAA_HYDROXYL_2"/>
    <property type="match status" value="1"/>
</dbReference>
<evidence type="ECO:0000313" key="22">
    <source>
        <dbReference type="Ensembl" id="ENSCAFP00040028043.1"/>
    </source>
</evidence>
<feature type="binding site" evidence="17">
    <location>
        <position position="419"/>
    </location>
    <ligand>
        <name>Fe cation</name>
        <dbReference type="ChEBI" id="CHEBI:24875"/>
    </ligand>
</feature>
<reference evidence="22" key="2">
    <citation type="submission" date="2018-10" db="EMBL/GenBank/DDBJ databases">
        <title>De novo assembly of a Great Dane genome.</title>
        <authorList>
            <person name="Kidd J.M."/>
            <person name="Pendleton A.L."/>
            <person name="Shen F."/>
            <person name="Emery S."/>
        </authorList>
    </citation>
    <scope>NUCLEOTIDE SEQUENCE [LARGE SCALE GENOMIC DNA]</scope>
    <source>
        <strain evidence="22">Great Dane</strain>
    </source>
</reference>
<dbReference type="UniPathway" id="UPA00139">
    <property type="reaction ID" value="UER00337"/>
</dbReference>
<feature type="domain" description="Biopterin-dependent aromatic amino acid hydroxylase family profile" evidence="18">
    <location>
        <begin position="235"/>
        <end position="581"/>
    </location>
</feature>
<keyword evidence="12 17" id="KW-0408">Iron</keyword>
<evidence type="ECO:0000256" key="15">
    <source>
        <dbReference type="ARBA" id="ARBA00029922"/>
    </source>
</evidence>
<dbReference type="Proteomes" id="UP000694429">
    <property type="component" value="Chromosome 15"/>
</dbReference>
<dbReference type="OMA" id="FHDEVYR"/>
<keyword evidence="14" id="KW-0585">Phenylalanine catabolism</keyword>
<comment type="pathway">
    <text evidence="3">Amino-acid degradation; L-phenylalanine degradation; acetoacetate and fumarate from L-phenylalanine: step 1/6.</text>
</comment>
<dbReference type="FunFam" id="1.10.800.10:FF:000003">
    <property type="entry name" value="Phenylalanine-4-hydroxylase"/>
    <property type="match status" value="1"/>
</dbReference>
<dbReference type="InterPro" id="IPR036951">
    <property type="entry name" value="ArAA_hydroxylase_sf"/>
</dbReference>
<dbReference type="GO" id="GO:0005506">
    <property type="term" value="F:iron ion binding"/>
    <property type="evidence" value="ECO:0007669"/>
    <property type="project" value="InterPro"/>
</dbReference>
<dbReference type="GO" id="GO:0004505">
    <property type="term" value="F:phenylalanine 4-monooxygenase activity"/>
    <property type="evidence" value="ECO:0007669"/>
    <property type="project" value="UniProtKB-EC"/>
</dbReference>
<evidence type="ECO:0000313" key="23">
    <source>
        <dbReference type="Proteomes" id="UP000002254"/>
    </source>
</evidence>
<reference evidence="22" key="4">
    <citation type="submission" date="2025-05" db="UniProtKB">
        <authorList>
            <consortium name="Ensembl"/>
        </authorList>
    </citation>
    <scope>IDENTIFICATION</scope>
</reference>
<dbReference type="SMR" id="A0A8C0T0N4"/>
<dbReference type="SUPFAM" id="SSF56534">
    <property type="entry name" value="Aromatic aminoacid monoxygenases, catalytic and oligomerization domains"/>
    <property type="match status" value="1"/>
</dbReference>
<evidence type="ECO:0000256" key="12">
    <source>
        <dbReference type="ARBA" id="ARBA00023004"/>
    </source>
</evidence>
<dbReference type="PANTHER" id="PTHR11473:SF24">
    <property type="entry name" value="PHENYLALANINE-4-HYDROXYLASE"/>
    <property type="match status" value="1"/>
</dbReference>
<dbReference type="Ensembl" id="ENSCAFT00000011719.5">
    <property type="protein sequence ID" value="ENSCAFP00000010860.3"/>
    <property type="gene ID" value="ENSCAFG00000007310.5"/>
</dbReference>
<evidence type="ECO:0000313" key="20">
    <source>
        <dbReference type="Ensembl" id="ENSCAFP00000010860.3"/>
    </source>
</evidence>
<dbReference type="InterPro" id="IPR005961">
    <property type="entry name" value="Phe-4-hydroxylase_tetra"/>
</dbReference>
<dbReference type="Gene3D" id="1.10.800.10">
    <property type="entry name" value="Aromatic amino acid hydroxylase"/>
    <property type="match status" value="1"/>
</dbReference>
<evidence type="ECO:0000256" key="10">
    <source>
        <dbReference type="ARBA" id="ARBA00022723"/>
    </source>
</evidence>
<evidence type="ECO:0000313" key="21">
    <source>
        <dbReference type="Ensembl" id="ENSCAFP00030015233.1"/>
    </source>
</evidence>
<dbReference type="SUPFAM" id="SSF55021">
    <property type="entry name" value="ACT-like"/>
    <property type="match status" value="1"/>
</dbReference>
<dbReference type="PANTHER" id="PTHR11473">
    <property type="entry name" value="AROMATIC AMINO ACID HYDROXYLASE"/>
    <property type="match status" value="1"/>
</dbReference>
<organism evidence="22 24">
    <name type="scientific">Canis lupus familiaris</name>
    <name type="common">Dog</name>
    <name type="synonym">Canis familiaris</name>
    <dbReference type="NCBI Taxonomy" id="9615"/>
    <lineage>
        <taxon>Eukaryota</taxon>
        <taxon>Metazoa</taxon>
        <taxon>Chordata</taxon>
        <taxon>Craniata</taxon>
        <taxon>Vertebrata</taxon>
        <taxon>Euteleostomi</taxon>
        <taxon>Mammalia</taxon>
        <taxon>Eutheria</taxon>
        <taxon>Laurasiatheria</taxon>
        <taxon>Carnivora</taxon>
        <taxon>Caniformia</taxon>
        <taxon>Canidae</taxon>
        <taxon>Canis</taxon>
    </lineage>
</organism>
<comment type="subunit">
    <text evidence="5">Homodimer and homotetramer.</text>
</comment>
<evidence type="ECO:0000256" key="13">
    <source>
        <dbReference type="ARBA" id="ARBA00023033"/>
    </source>
</evidence>
<dbReference type="InterPro" id="IPR036329">
    <property type="entry name" value="Aro-AA_hydroxylase_C_sf"/>
</dbReference>
<gene>
    <name evidence="20" type="primary">PAH</name>
</gene>
<reference evidence="20 23" key="1">
    <citation type="journal article" date="2005" name="Nature">
        <title>Genome sequence, comparative analysis and haplotype structure of the domestic dog.</title>
        <authorList>
            <consortium name="Broad Sequencing Platform"/>
            <person name="Lindblad-Toh K."/>
            <person name="Wade C.M."/>
            <person name="Mikkelsen T.S."/>
            <person name="Karlsson E.K."/>
            <person name="Jaffe D.B."/>
            <person name="Kamal M."/>
            <person name="Clamp M."/>
            <person name="Chang J.L."/>
            <person name="Kulbokas E.J. III"/>
            <person name="Zody M.C."/>
            <person name="Mauceli E."/>
            <person name="Xie X."/>
            <person name="Breen M."/>
            <person name="Wayne R.K."/>
            <person name="Ostrander E.A."/>
            <person name="Ponting C.P."/>
            <person name="Galibert F."/>
            <person name="Smith D.R."/>
            <person name="DeJong P.J."/>
            <person name="Kirkness E."/>
            <person name="Alvarez P."/>
            <person name="Biagi T."/>
            <person name="Brockman W."/>
            <person name="Butler J."/>
            <person name="Chin C.W."/>
            <person name="Cook A."/>
            <person name="Cuff J."/>
            <person name="Daly M.J."/>
            <person name="DeCaprio D."/>
            <person name="Gnerre S."/>
            <person name="Grabherr M."/>
            <person name="Kellis M."/>
            <person name="Kleber M."/>
            <person name="Bardeleben C."/>
            <person name="Goodstadt L."/>
            <person name="Heger A."/>
            <person name="Hitte C."/>
            <person name="Kim L."/>
            <person name="Koepfli K.P."/>
            <person name="Parker H.G."/>
            <person name="Pollinger J.P."/>
            <person name="Searle S.M."/>
            <person name="Sutter N.B."/>
            <person name="Thomas R."/>
            <person name="Webber C."/>
            <person name="Baldwin J."/>
            <person name="Abebe A."/>
            <person name="Abouelleil A."/>
            <person name="Aftuck L."/>
            <person name="Ait-Zahra M."/>
            <person name="Aldredge T."/>
            <person name="Allen N."/>
            <person name="An P."/>
            <person name="Anderson S."/>
            <person name="Antoine C."/>
            <person name="Arachchi H."/>
            <person name="Aslam A."/>
            <person name="Ayotte L."/>
            <person name="Bachantsang P."/>
            <person name="Barry A."/>
            <person name="Bayul T."/>
            <person name="Benamara M."/>
            <person name="Berlin A."/>
            <person name="Bessette D."/>
            <person name="Blitshteyn B."/>
            <person name="Bloom T."/>
            <person name="Blye J."/>
            <person name="Boguslavskiy L."/>
            <person name="Bonnet C."/>
            <person name="Boukhgalter B."/>
            <person name="Brown A."/>
            <person name="Cahill P."/>
            <person name="Calixte N."/>
            <person name="Camarata J."/>
            <person name="Cheshatsang Y."/>
            <person name="Chu J."/>
            <person name="Citroen M."/>
            <person name="Collymore A."/>
            <person name="Cooke P."/>
            <person name="Dawoe T."/>
            <person name="Daza R."/>
            <person name="Decktor K."/>
            <person name="DeGray S."/>
            <person name="Dhargay N."/>
            <person name="Dooley K."/>
            <person name="Dooley K."/>
            <person name="Dorje P."/>
            <person name="Dorjee K."/>
            <person name="Dorris L."/>
            <person name="Duffey N."/>
            <person name="Dupes A."/>
            <person name="Egbiremolen O."/>
            <person name="Elong R."/>
            <person name="Falk J."/>
            <person name="Farina A."/>
            <person name="Faro S."/>
            <person name="Ferguson D."/>
            <person name="Ferreira P."/>
            <person name="Fisher S."/>
            <person name="FitzGerald M."/>
            <person name="Foley K."/>
            <person name="Foley C."/>
            <person name="Franke A."/>
            <person name="Friedrich D."/>
            <person name="Gage D."/>
            <person name="Garber M."/>
            <person name="Gearin G."/>
            <person name="Giannoukos G."/>
            <person name="Goode T."/>
            <person name="Goyette A."/>
            <person name="Graham J."/>
            <person name="Grandbois E."/>
            <person name="Gyaltsen K."/>
            <person name="Hafez N."/>
            <person name="Hagopian D."/>
            <person name="Hagos B."/>
            <person name="Hall J."/>
            <person name="Healy C."/>
            <person name="Hegarty R."/>
            <person name="Honan T."/>
            <person name="Horn A."/>
            <person name="Houde N."/>
            <person name="Hughes L."/>
            <person name="Hunnicutt L."/>
            <person name="Husby M."/>
            <person name="Jester B."/>
            <person name="Jones C."/>
            <person name="Kamat A."/>
            <person name="Kanga B."/>
            <person name="Kells C."/>
            <person name="Khazanovich D."/>
            <person name="Kieu A.C."/>
            <person name="Kisner P."/>
            <person name="Kumar M."/>
            <person name="Lance K."/>
            <person name="Landers T."/>
            <person name="Lara M."/>
            <person name="Lee W."/>
            <person name="Leger J.P."/>
            <person name="Lennon N."/>
            <person name="Leuper L."/>
            <person name="LeVine S."/>
            <person name="Liu J."/>
            <person name="Liu X."/>
            <person name="Lokyitsang Y."/>
            <person name="Lokyitsang T."/>
            <person name="Lui A."/>
            <person name="Macdonald J."/>
            <person name="Major J."/>
            <person name="Marabella R."/>
            <person name="Maru K."/>
            <person name="Matthews C."/>
            <person name="McDonough S."/>
            <person name="Mehta T."/>
            <person name="Meldrim J."/>
            <person name="Melnikov A."/>
            <person name="Meneus L."/>
            <person name="Mihalev A."/>
            <person name="Mihova T."/>
            <person name="Miller K."/>
            <person name="Mittelman R."/>
            <person name="Mlenga V."/>
            <person name="Mulrain L."/>
            <person name="Munson G."/>
            <person name="Navidi A."/>
            <person name="Naylor J."/>
            <person name="Nguyen T."/>
            <person name="Nguyen N."/>
            <person name="Nguyen C."/>
            <person name="Nguyen T."/>
            <person name="Nicol R."/>
            <person name="Norbu N."/>
            <person name="Norbu C."/>
            <person name="Novod N."/>
            <person name="Nyima T."/>
            <person name="Olandt P."/>
            <person name="O'Neill B."/>
            <person name="O'Neill K."/>
            <person name="Osman S."/>
            <person name="Oyono L."/>
            <person name="Patti C."/>
            <person name="Perrin D."/>
            <person name="Phunkhang P."/>
            <person name="Pierre F."/>
            <person name="Priest M."/>
            <person name="Rachupka A."/>
            <person name="Raghuraman S."/>
            <person name="Rameau R."/>
            <person name="Ray V."/>
            <person name="Raymond C."/>
            <person name="Rege F."/>
            <person name="Rise C."/>
            <person name="Rogers J."/>
            <person name="Rogov P."/>
            <person name="Sahalie J."/>
            <person name="Settipalli S."/>
            <person name="Sharpe T."/>
            <person name="Shea T."/>
            <person name="Sheehan M."/>
            <person name="Sherpa N."/>
            <person name="Shi J."/>
            <person name="Shih D."/>
            <person name="Sloan J."/>
            <person name="Smith C."/>
            <person name="Sparrow T."/>
            <person name="Stalker J."/>
            <person name="Stange-Thomann N."/>
            <person name="Stavropoulos S."/>
            <person name="Stone C."/>
            <person name="Stone S."/>
            <person name="Sykes S."/>
            <person name="Tchuinga P."/>
            <person name="Tenzing P."/>
            <person name="Tesfaye S."/>
            <person name="Thoulutsang D."/>
            <person name="Thoulutsang Y."/>
            <person name="Topham K."/>
            <person name="Topping I."/>
            <person name="Tsamla T."/>
            <person name="Vassiliev H."/>
            <person name="Venkataraman V."/>
            <person name="Vo A."/>
            <person name="Wangchuk T."/>
            <person name="Wangdi T."/>
            <person name="Weiand M."/>
            <person name="Wilkinson J."/>
            <person name="Wilson A."/>
            <person name="Yadav S."/>
            <person name="Yang S."/>
            <person name="Yang X."/>
            <person name="Young G."/>
            <person name="Yu Q."/>
            <person name="Zainoun J."/>
            <person name="Zembek L."/>
            <person name="Zimmer A."/>
            <person name="Lander E.S."/>
        </authorList>
    </citation>
    <scope>NUCLEOTIDE SEQUENCE [LARGE SCALE GENOMIC DNA]</scope>
    <source>
        <strain evidence="20">Boxer</strain>
    </source>
</reference>
<feature type="domain" description="ACT" evidence="19">
    <location>
        <begin position="165"/>
        <end position="243"/>
    </location>
</feature>
<evidence type="ECO:0000259" key="18">
    <source>
        <dbReference type="PROSITE" id="PS51410"/>
    </source>
</evidence>
<proteinExistence type="inferred from homology"/>
<dbReference type="AlphaFoldDB" id="A0A8C0T0N4"/>
<evidence type="ECO:0000259" key="19">
    <source>
        <dbReference type="PROSITE" id="PS51671"/>
    </source>
</evidence>
<dbReference type="InterPro" id="IPR019774">
    <property type="entry name" value="Aromatic-AA_hydroxylase_C"/>
</dbReference>
<dbReference type="Proteomes" id="UP000002254">
    <property type="component" value="Chromosome 15"/>
</dbReference>
<comment type="cofactor">
    <cofactor evidence="2 17">
        <name>Fe(2+)</name>
        <dbReference type="ChEBI" id="CHEBI:29033"/>
    </cofactor>
</comment>
<dbReference type="InterPro" id="IPR001273">
    <property type="entry name" value="ArAA_hydroxylase"/>
</dbReference>
<keyword evidence="8" id="KW-0021">Allosteric enzyme</keyword>
<dbReference type="PROSITE" id="PS51671">
    <property type="entry name" value="ACT"/>
    <property type="match status" value="1"/>
</dbReference>
<reference evidence="21" key="3">
    <citation type="submission" date="2019-03" db="EMBL/GenBank/DDBJ databases">
        <authorList>
            <person name="Warren W.C."/>
            <person name="Johnson G.S."/>
        </authorList>
    </citation>
    <scope>NUCLEOTIDE SEQUENCE [LARGE SCALE GENOMIC DNA]</scope>
    <source>
        <strain evidence="21">Basenji</strain>
    </source>
</reference>
<dbReference type="Proteomes" id="UP000694542">
    <property type="component" value="Chromosome 15"/>
</dbReference>
<protein>
    <recommendedName>
        <fullName evidence="7">Phenylalanine-4-hydroxylase</fullName>
        <ecNumber evidence="6">1.14.16.1</ecNumber>
    </recommendedName>
    <alternativeName>
        <fullName evidence="15">Phe-4-monooxygenase</fullName>
    </alternativeName>
</protein>